<dbReference type="InterPro" id="IPR000160">
    <property type="entry name" value="GGDEF_dom"/>
</dbReference>
<feature type="transmembrane region" description="Helical" evidence="1">
    <location>
        <begin position="100"/>
        <end position="116"/>
    </location>
</feature>
<feature type="domain" description="GGDEF" evidence="2">
    <location>
        <begin position="375"/>
        <end position="512"/>
    </location>
</feature>
<dbReference type="EMBL" id="QOUX01000047">
    <property type="protein sequence ID" value="RXI96435.1"/>
    <property type="molecule type" value="Genomic_DNA"/>
</dbReference>
<dbReference type="RefSeq" id="WP_129080412.1">
    <property type="nucleotide sequence ID" value="NZ_QOUX01000047.1"/>
</dbReference>
<comment type="caution">
    <text evidence="3">The sequence shown here is derived from an EMBL/GenBank/DDBJ whole genome shotgun (WGS) entry which is preliminary data.</text>
</comment>
<evidence type="ECO:0000259" key="2">
    <source>
        <dbReference type="PROSITE" id="PS50887"/>
    </source>
</evidence>
<keyword evidence="4" id="KW-1185">Reference proteome</keyword>
<dbReference type="GO" id="GO:0052621">
    <property type="term" value="F:diguanylate cyclase activity"/>
    <property type="evidence" value="ECO:0007669"/>
    <property type="project" value="TreeGrafter"/>
</dbReference>
<evidence type="ECO:0000313" key="4">
    <source>
        <dbReference type="Proteomes" id="UP000290649"/>
    </source>
</evidence>
<dbReference type="PANTHER" id="PTHR45138">
    <property type="entry name" value="REGULATORY COMPONENTS OF SENSORY TRANSDUCTION SYSTEM"/>
    <property type="match status" value="1"/>
</dbReference>
<dbReference type="GO" id="GO:0005886">
    <property type="term" value="C:plasma membrane"/>
    <property type="evidence" value="ECO:0007669"/>
    <property type="project" value="TreeGrafter"/>
</dbReference>
<dbReference type="InterPro" id="IPR050469">
    <property type="entry name" value="Diguanylate_Cyclase"/>
</dbReference>
<dbReference type="InterPro" id="IPR043128">
    <property type="entry name" value="Rev_trsase/Diguanyl_cyclase"/>
</dbReference>
<dbReference type="GO" id="GO:0043709">
    <property type="term" value="P:cell adhesion involved in single-species biofilm formation"/>
    <property type="evidence" value="ECO:0007669"/>
    <property type="project" value="TreeGrafter"/>
</dbReference>
<dbReference type="InterPro" id="IPR035965">
    <property type="entry name" value="PAS-like_dom_sf"/>
</dbReference>
<dbReference type="InterPro" id="IPR031621">
    <property type="entry name" value="HisKA_7TM"/>
</dbReference>
<dbReference type="GO" id="GO:1902201">
    <property type="term" value="P:negative regulation of bacterial-type flagellum-dependent cell motility"/>
    <property type="evidence" value="ECO:0007669"/>
    <property type="project" value="TreeGrafter"/>
</dbReference>
<accession>A0A4Q0VQ09</accession>
<dbReference type="CDD" id="cd01949">
    <property type="entry name" value="GGDEF"/>
    <property type="match status" value="1"/>
</dbReference>
<dbReference type="Gene3D" id="3.30.450.20">
    <property type="entry name" value="PAS domain"/>
    <property type="match status" value="1"/>
</dbReference>
<gene>
    <name evidence="3" type="ORF">DS745_22240</name>
</gene>
<dbReference type="SMART" id="SM00267">
    <property type="entry name" value="GGDEF"/>
    <property type="match status" value="1"/>
</dbReference>
<dbReference type="Proteomes" id="UP000290649">
    <property type="component" value="Unassembled WGS sequence"/>
</dbReference>
<feature type="transmembrane region" description="Helical" evidence="1">
    <location>
        <begin position="6"/>
        <end position="28"/>
    </location>
</feature>
<feature type="transmembrane region" description="Helical" evidence="1">
    <location>
        <begin position="179"/>
        <end position="198"/>
    </location>
</feature>
<evidence type="ECO:0000256" key="1">
    <source>
        <dbReference type="SAM" id="Phobius"/>
    </source>
</evidence>
<feature type="transmembrane region" description="Helical" evidence="1">
    <location>
        <begin position="145"/>
        <end position="167"/>
    </location>
</feature>
<name>A0A4Q0VQ09_9BACI</name>
<dbReference type="Pfam" id="PF00990">
    <property type="entry name" value="GGDEF"/>
    <property type="match status" value="1"/>
</dbReference>
<dbReference type="SUPFAM" id="SSF55073">
    <property type="entry name" value="Nucleotide cyclase"/>
    <property type="match status" value="1"/>
</dbReference>
<dbReference type="AlphaFoldDB" id="A0A4Q0VQ09"/>
<protein>
    <submittedName>
        <fullName evidence="3">Diguanylate cyclase</fullName>
    </submittedName>
</protein>
<organism evidence="3 4">
    <name type="scientific">Anaerobacillus alkaliphilus</name>
    <dbReference type="NCBI Taxonomy" id="1548597"/>
    <lineage>
        <taxon>Bacteria</taxon>
        <taxon>Bacillati</taxon>
        <taxon>Bacillota</taxon>
        <taxon>Bacilli</taxon>
        <taxon>Bacillales</taxon>
        <taxon>Bacillaceae</taxon>
        <taxon>Anaerobacillus</taxon>
    </lineage>
</organism>
<dbReference type="OrthoDB" id="9759607at2"/>
<dbReference type="PANTHER" id="PTHR45138:SF9">
    <property type="entry name" value="DIGUANYLATE CYCLASE DGCM-RELATED"/>
    <property type="match status" value="1"/>
</dbReference>
<feature type="transmembrane region" description="Helical" evidence="1">
    <location>
        <begin position="35"/>
        <end position="55"/>
    </location>
</feature>
<sequence>MPQELLIYVVMGVFGCVLTVFLCLYGLLKVKDAPGGTYYILCTFMCTIFTASYLFELTSTSLEQMKFWLGIEYLALPFIPVFVLLMCFEYVGKKIPKPMYYFLIGLPLTTIFMHFTNDFHHLYYSSIAMRTDTPFPILVLEGGPWFYVHSFFLYICIVASIVILFLNFRKKSFTFRMQILMMAAGLFTPVLGSILYLTGLGPYGLDYGPLSMSISFLFHGAALVSYQMFNVAPIARETVFESMQDGVLVLDQKGIIIDYNKTMTSILPKINTFSIGKPVEDILEKKHRLYELMINEQECDVEFAATHYHIRFSPVLLQGTIVGKIITFIDVSERVLLQEKLEKLASIDGLTQVFNRTFFFKKVEQTFDDLKQQGATVSFIMFDIDHFKKINDTYGHEAGDHVITHVIDVTKSCLRDTDVIGRYGGEEFVIFMPHTTGQVALEVANLIRNTVSSNTIFLEGKQVIATSSFGISTVGLTLSSDCPTIPMLVNQADKALYQAKEKGRNYVQEFQKLGEHIGA</sequence>
<dbReference type="FunFam" id="3.30.70.270:FF:000001">
    <property type="entry name" value="Diguanylate cyclase domain protein"/>
    <property type="match status" value="1"/>
</dbReference>
<keyword evidence="1" id="KW-0812">Transmembrane</keyword>
<keyword evidence="1" id="KW-0472">Membrane</keyword>
<keyword evidence="1" id="KW-1133">Transmembrane helix</keyword>
<dbReference type="NCBIfam" id="TIGR00254">
    <property type="entry name" value="GGDEF"/>
    <property type="match status" value="1"/>
</dbReference>
<dbReference type="SUPFAM" id="SSF55785">
    <property type="entry name" value="PYP-like sensor domain (PAS domain)"/>
    <property type="match status" value="1"/>
</dbReference>
<evidence type="ECO:0000313" key="3">
    <source>
        <dbReference type="EMBL" id="RXI96435.1"/>
    </source>
</evidence>
<dbReference type="Pfam" id="PF16927">
    <property type="entry name" value="HisKA_7TM"/>
    <property type="match status" value="1"/>
</dbReference>
<dbReference type="InterPro" id="IPR029787">
    <property type="entry name" value="Nucleotide_cyclase"/>
</dbReference>
<proteinExistence type="predicted"/>
<reference evidence="3 4" key="1">
    <citation type="journal article" date="2019" name="Int. J. Syst. Evol. Microbiol.">
        <title>Anaerobacillus alkaliphilus sp. nov., a novel alkaliphilic and moderately halophilic bacterium.</title>
        <authorList>
            <person name="Borsodi A.K."/>
            <person name="Aszalos J.M."/>
            <person name="Bihari P."/>
            <person name="Nagy I."/>
            <person name="Schumann P."/>
            <person name="Sproer C."/>
            <person name="Kovacs A.L."/>
            <person name="Boka K."/>
            <person name="Dobosy P."/>
            <person name="Ovari M."/>
            <person name="Szili-Kovacs T."/>
            <person name="Toth E."/>
        </authorList>
    </citation>
    <scope>NUCLEOTIDE SEQUENCE [LARGE SCALE GENOMIC DNA]</scope>
    <source>
        <strain evidence="3 4">B16-10</strain>
    </source>
</reference>
<feature type="transmembrane region" description="Helical" evidence="1">
    <location>
        <begin position="67"/>
        <end position="88"/>
    </location>
</feature>
<dbReference type="PROSITE" id="PS50887">
    <property type="entry name" value="GGDEF"/>
    <property type="match status" value="1"/>
</dbReference>
<dbReference type="Gene3D" id="3.30.70.270">
    <property type="match status" value="1"/>
</dbReference>